<dbReference type="Proteomes" id="UP001177003">
    <property type="component" value="Chromosome 8"/>
</dbReference>
<accession>A0AA35ZW91</accession>
<dbReference type="Pfam" id="PF10551">
    <property type="entry name" value="MULE"/>
    <property type="match status" value="1"/>
</dbReference>
<evidence type="ECO:0000313" key="3">
    <source>
        <dbReference type="Proteomes" id="UP001177003"/>
    </source>
</evidence>
<dbReference type="EMBL" id="OX465084">
    <property type="protein sequence ID" value="CAI9299012.1"/>
    <property type="molecule type" value="Genomic_DNA"/>
</dbReference>
<proteinExistence type="predicted"/>
<protein>
    <recommendedName>
        <fullName evidence="1">MULE transposase domain-containing protein</fullName>
    </recommendedName>
</protein>
<dbReference type="PANTHER" id="PTHR47718:SF12">
    <property type="entry name" value="PROTEIN FAR1-RELATED SEQUENCE"/>
    <property type="match status" value="1"/>
</dbReference>
<dbReference type="InterPro" id="IPR018289">
    <property type="entry name" value="MULE_transposase_dom"/>
</dbReference>
<organism evidence="2 3">
    <name type="scientific">Lactuca saligna</name>
    <name type="common">Willowleaf lettuce</name>
    <dbReference type="NCBI Taxonomy" id="75948"/>
    <lineage>
        <taxon>Eukaryota</taxon>
        <taxon>Viridiplantae</taxon>
        <taxon>Streptophyta</taxon>
        <taxon>Embryophyta</taxon>
        <taxon>Tracheophyta</taxon>
        <taxon>Spermatophyta</taxon>
        <taxon>Magnoliopsida</taxon>
        <taxon>eudicotyledons</taxon>
        <taxon>Gunneridae</taxon>
        <taxon>Pentapetalae</taxon>
        <taxon>asterids</taxon>
        <taxon>campanulids</taxon>
        <taxon>Asterales</taxon>
        <taxon>Asteraceae</taxon>
        <taxon>Cichorioideae</taxon>
        <taxon>Cichorieae</taxon>
        <taxon>Lactucinae</taxon>
        <taxon>Lactuca</taxon>
    </lineage>
</organism>
<feature type="domain" description="MULE transposase" evidence="1">
    <location>
        <begin position="325"/>
        <end position="418"/>
    </location>
</feature>
<reference evidence="2" key="1">
    <citation type="submission" date="2023-04" db="EMBL/GenBank/DDBJ databases">
        <authorList>
            <person name="Vijverberg K."/>
            <person name="Xiong W."/>
            <person name="Schranz E."/>
        </authorList>
    </citation>
    <scope>NUCLEOTIDE SEQUENCE</scope>
</reference>
<evidence type="ECO:0000313" key="2">
    <source>
        <dbReference type="EMBL" id="CAI9299012.1"/>
    </source>
</evidence>
<evidence type="ECO:0000259" key="1">
    <source>
        <dbReference type="Pfam" id="PF10551"/>
    </source>
</evidence>
<gene>
    <name evidence="2" type="ORF">LSALG_LOCUS37741</name>
</gene>
<dbReference type="PANTHER" id="PTHR47718">
    <property type="entry name" value="OS01G0519700 PROTEIN"/>
    <property type="match status" value="1"/>
</dbReference>
<name>A0AA35ZW91_LACSI</name>
<keyword evidence="3" id="KW-1185">Reference proteome</keyword>
<dbReference type="AlphaFoldDB" id="A0AA35ZW91"/>
<sequence>MKCDNITTAVRGMSPEQKQAILSMGFGSILQVNITSCPGQLSYYLLDVYDANSKRIVLQNSVIEITEQTVHDMMGLPTGGEDINELPLCDKGNQILDDENGIEDFNFPDNDTLYNGGFHIRESSNPYLEDANHEEDENQVVDEDTEDNCVFAMLKRDNLMLHMITFLLVAPLTMYRNYALESGFDVRLRRVKKRKQDYYKLTSCMQSGRRDCKEKFVIDIIPGTLKYVVSDFVEQHNHELFSKGNMYLSRSKRKLDYSQEIFIHNLSKQNIGPIKAHRLYSALHVGPSEKKFPSFTFEYKVLNKLNALFWADETAKYNYNSFGDVVSLDATFSMNKYDMVFVPFTDIDNHKKCVTFGVGLLSKEDGVSYEWLLRAFLKDFRKQPQLVISDQDPALEKAIDNVFPLAHHRLCMWHITKKLPNKSWNDKDIIKLSMILILPPLFLNSLPVVQMNLMLQRAEHLKKLLGMVVPDVVSNVSDIQNPSDIRKKGCGNRGKRLKSTKEMIKKESSKPKRKCATCEQMVHHDKRNCPLKNVQK</sequence>